<organism evidence="9 10">
    <name type="scientific">Flaviramulus basaltis</name>
    <dbReference type="NCBI Taxonomy" id="369401"/>
    <lineage>
        <taxon>Bacteria</taxon>
        <taxon>Pseudomonadati</taxon>
        <taxon>Bacteroidota</taxon>
        <taxon>Flavobacteriia</taxon>
        <taxon>Flavobacteriales</taxon>
        <taxon>Flavobacteriaceae</taxon>
        <taxon>Flaviramulus</taxon>
    </lineage>
</organism>
<proteinExistence type="inferred from homology"/>
<evidence type="ECO:0000256" key="3">
    <source>
        <dbReference type="ARBA" id="ARBA00022729"/>
    </source>
</evidence>
<dbReference type="Gene3D" id="1.25.40.390">
    <property type="match status" value="1"/>
</dbReference>
<reference evidence="9 10" key="1">
    <citation type="submission" date="2016-10" db="EMBL/GenBank/DDBJ databases">
        <authorList>
            <person name="de Groot N.N."/>
        </authorList>
    </citation>
    <scope>NUCLEOTIDE SEQUENCE [LARGE SCALE GENOMIC DNA]</scope>
    <source>
        <strain evidence="9 10">DSM 18180</strain>
    </source>
</reference>
<dbReference type="Proteomes" id="UP000182544">
    <property type="component" value="Unassembled WGS sequence"/>
</dbReference>
<gene>
    <name evidence="9" type="ORF">SAMN05428642_101365</name>
</gene>
<keyword evidence="3" id="KW-0732">Signal</keyword>
<dbReference type="STRING" id="369401.SAMN05428642_101365"/>
<keyword evidence="4 6" id="KW-0472">Membrane</keyword>
<dbReference type="EMBL" id="FPKV01000001">
    <property type="protein sequence ID" value="SFZ89528.1"/>
    <property type="molecule type" value="Genomic_DNA"/>
</dbReference>
<evidence type="ECO:0000313" key="10">
    <source>
        <dbReference type="Proteomes" id="UP000182544"/>
    </source>
</evidence>
<dbReference type="InterPro" id="IPR033985">
    <property type="entry name" value="SusD-like_N"/>
</dbReference>
<dbReference type="CDD" id="cd08977">
    <property type="entry name" value="SusD"/>
    <property type="match status" value="1"/>
</dbReference>
<feature type="domain" description="RagB/SusD" evidence="7">
    <location>
        <begin position="331"/>
        <end position="441"/>
    </location>
</feature>
<keyword evidence="6" id="KW-0812">Transmembrane</keyword>
<dbReference type="AlphaFoldDB" id="A0A1K2IB44"/>
<keyword evidence="10" id="KW-1185">Reference proteome</keyword>
<feature type="transmembrane region" description="Helical" evidence="6">
    <location>
        <begin position="12"/>
        <end position="33"/>
    </location>
</feature>
<protein>
    <submittedName>
        <fullName evidence="9">SusD family protein</fullName>
    </submittedName>
</protein>
<keyword evidence="5" id="KW-0998">Cell outer membrane</keyword>
<dbReference type="InterPro" id="IPR011990">
    <property type="entry name" value="TPR-like_helical_dom_sf"/>
</dbReference>
<evidence type="ECO:0000256" key="2">
    <source>
        <dbReference type="ARBA" id="ARBA00006275"/>
    </source>
</evidence>
<comment type="subcellular location">
    <subcellularLocation>
        <location evidence="1">Cell outer membrane</location>
    </subcellularLocation>
</comment>
<evidence type="ECO:0000259" key="7">
    <source>
        <dbReference type="Pfam" id="PF07980"/>
    </source>
</evidence>
<dbReference type="SUPFAM" id="SSF48452">
    <property type="entry name" value="TPR-like"/>
    <property type="match status" value="1"/>
</dbReference>
<dbReference type="RefSeq" id="WP_072400961.1">
    <property type="nucleotide sequence ID" value="NZ_FPKV01000001.1"/>
</dbReference>
<dbReference type="Pfam" id="PF14322">
    <property type="entry name" value="SusD-like_3"/>
    <property type="match status" value="1"/>
</dbReference>
<dbReference type="GO" id="GO:0009279">
    <property type="term" value="C:cell outer membrane"/>
    <property type="evidence" value="ECO:0007669"/>
    <property type="project" value="UniProtKB-SubCell"/>
</dbReference>
<evidence type="ECO:0000256" key="1">
    <source>
        <dbReference type="ARBA" id="ARBA00004442"/>
    </source>
</evidence>
<evidence type="ECO:0000256" key="5">
    <source>
        <dbReference type="ARBA" id="ARBA00023237"/>
    </source>
</evidence>
<keyword evidence="6" id="KW-1133">Transmembrane helix</keyword>
<evidence type="ECO:0000256" key="4">
    <source>
        <dbReference type="ARBA" id="ARBA00023136"/>
    </source>
</evidence>
<evidence type="ECO:0000313" key="9">
    <source>
        <dbReference type="EMBL" id="SFZ89528.1"/>
    </source>
</evidence>
<sequence>MLYKNEKNYRKNYLQSILWISKNIQLIGLLFFISSMNSCSDFVEVDTPKNILVSETVFEDASTVTSALAQIYFSMREAGMVSGHLGLSTYMGIYSDELDYFAFDTAVLQFSQSQVIATNRIVKSWWQEGYQIIYASNAIIEGLAVSNALSVEDRNNFMGQALFVRAYMHSLLVQVFGDVPYITTTNYLENNVVGRNSEDEVYQNIISDLTHAVQLMDVADQTGERVIPNQNVGKALLARVYLQTEQWELAETITNEVMDSFTLEADLNNVFLKSSPETIWQLIPDGVNNKNTYEANQFIIRGIPGQTYALSQGLLDAFETDDLRFTNWVANITSSDGLTTLYYPNKYKADFNETTSLEYAIRFRLSEQYLIRAEAKTQLGDYSGALEDVNIIRARAGLGALVFSDYDDLLMAIYHERRVELFTEQGLRWFDIKRLEKATEVLGPLKMDWMETRVLLPIPEDEILINPNLKPQNLGY</sequence>
<dbReference type="InterPro" id="IPR012944">
    <property type="entry name" value="SusD_RagB_dom"/>
</dbReference>
<dbReference type="Pfam" id="PF07980">
    <property type="entry name" value="SusD_RagB"/>
    <property type="match status" value="1"/>
</dbReference>
<name>A0A1K2IB44_9FLAO</name>
<evidence type="ECO:0000256" key="6">
    <source>
        <dbReference type="SAM" id="Phobius"/>
    </source>
</evidence>
<accession>A0A1K2IB44</accession>
<dbReference type="OrthoDB" id="5694214at2"/>
<comment type="similarity">
    <text evidence="2">Belongs to the SusD family.</text>
</comment>
<evidence type="ECO:0000259" key="8">
    <source>
        <dbReference type="Pfam" id="PF14322"/>
    </source>
</evidence>
<feature type="domain" description="SusD-like N-terminal" evidence="8">
    <location>
        <begin position="65"/>
        <end position="242"/>
    </location>
</feature>